<dbReference type="PANTHER" id="PTHR35548">
    <property type="entry name" value="EXPRESSED PROTEIN"/>
    <property type="match status" value="1"/>
</dbReference>
<dbReference type="InterPro" id="IPR003657">
    <property type="entry name" value="WRKY_dom"/>
</dbReference>
<dbReference type="InterPro" id="IPR038934">
    <property type="entry name" value="At5g64816-like"/>
</dbReference>
<keyword evidence="5" id="KW-0539">Nucleus</keyword>
<dbReference type="EMBL" id="JAIQCV010000011">
    <property type="protein sequence ID" value="KAH1047550.1"/>
    <property type="molecule type" value="Genomic_DNA"/>
</dbReference>
<dbReference type="GO" id="GO:0003700">
    <property type="term" value="F:DNA-binding transcription factor activity"/>
    <property type="evidence" value="ECO:0007669"/>
    <property type="project" value="InterPro"/>
</dbReference>
<comment type="subcellular location">
    <subcellularLocation>
        <location evidence="1">Nucleus</location>
    </subcellularLocation>
</comment>
<dbReference type="Proteomes" id="UP000828251">
    <property type="component" value="Unassembled WGS sequence"/>
</dbReference>
<dbReference type="AlphaFoldDB" id="A0A9D3UMA6"/>
<dbReference type="GO" id="GO:0005634">
    <property type="term" value="C:nucleus"/>
    <property type="evidence" value="ECO:0007669"/>
    <property type="project" value="UniProtKB-SubCell"/>
</dbReference>
<proteinExistence type="predicted"/>
<evidence type="ECO:0000256" key="2">
    <source>
        <dbReference type="ARBA" id="ARBA00023015"/>
    </source>
</evidence>
<name>A0A9D3UMA6_9ROSI</name>
<dbReference type="GO" id="GO:0043565">
    <property type="term" value="F:sequence-specific DNA binding"/>
    <property type="evidence" value="ECO:0007669"/>
    <property type="project" value="InterPro"/>
</dbReference>
<reference evidence="7 8" key="1">
    <citation type="journal article" date="2021" name="Plant Biotechnol. J.">
        <title>Multi-omics assisted identification of the key and species-specific regulatory components of drought-tolerant mechanisms in Gossypium stocksii.</title>
        <authorList>
            <person name="Yu D."/>
            <person name="Ke L."/>
            <person name="Zhang D."/>
            <person name="Wu Y."/>
            <person name="Sun Y."/>
            <person name="Mei J."/>
            <person name="Sun J."/>
            <person name="Sun Y."/>
        </authorList>
    </citation>
    <scope>NUCLEOTIDE SEQUENCE [LARGE SCALE GENOMIC DNA]</scope>
    <source>
        <strain evidence="8">cv. E1</strain>
        <tissue evidence="7">Leaf</tissue>
    </source>
</reference>
<evidence type="ECO:0000256" key="4">
    <source>
        <dbReference type="ARBA" id="ARBA00023163"/>
    </source>
</evidence>
<evidence type="ECO:0000313" key="8">
    <source>
        <dbReference type="Proteomes" id="UP000828251"/>
    </source>
</evidence>
<dbReference type="PANTHER" id="PTHR35548:SF1">
    <property type="entry name" value="EXPRESSED PROTEIN"/>
    <property type="match status" value="1"/>
</dbReference>
<keyword evidence="3" id="KW-0238">DNA-binding</keyword>
<evidence type="ECO:0000256" key="5">
    <source>
        <dbReference type="ARBA" id="ARBA00023242"/>
    </source>
</evidence>
<evidence type="ECO:0000256" key="3">
    <source>
        <dbReference type="ARBA" id="ARBA00023125"/>
    </source>
</evidence>
<keyword evidence="8" id="KW-1185">Reference proteome</keyword>
<keyword evidence="2" id="KW-0805">Transcription regulation</keyword>
<keyword evidence="4" id="KW-0804">Transcription</keyword>
<protein>
    <recommendedName>
        <fullName evidence="6">WRKY domain-containing protein</fullName>
    </recommendedName>
</protein>
<dbReference type="SUPFAM" id="SSF118290">
    <property type="entry name" value="WRKY DNA-binding domain"/>
    <property type="match status" value="1"/>
</dbReference>
<dbReference type="PROSITE" id="PS50811">
    <property type="entry name" value="WRKY"/>
    <property type="match status" value="1"/>
</dbReference>
<accession>A0A9D3UMA6</accession>
<sequence length="293" mass="33132">MDFSRESSNPNLNITFYPNNLDPVTEFELSDYLMLDGGVFEEDSSSQSIASSEKGLGGANEISGATSKTPIIKCKTEAREKKLEQRHRVAFRTKSEIEVMDDGYKWRKYGKKSVKNSPNPRNYYKCSSGGCNVKKRIERDREDHSYVITTYEEEDIAKEERSCLLQFVMVEVWWSLLGAAIPAVIAGQAFRMKKRHAEDQKIKSARGREKTADDVFVCERVCTSKRMLKKVGAFSKDPIRDTCVTVCGVSELDACSDACARTVCVNQHQVPNWNDICLRRCQSECLRLSASNS</sequence>
<dbReference type="OrthoDB" id="1875050at2759"/>
<dbReference type="SMART" id="SM00774">
    <property type="entry name" value="WRKY"/>
    <property type="match status" value="1"/>
</dbReference>
<dbReference type="InterPro" id="IPR036576">
    <property type="entry name" value="WRKY_dom_sf"/>
</dbReference>
<dbReference type="Gene3D" id="2.20.25.80">
    <property type="entry name" value="WRKY domain"/>
    <property type="match status" value="1"/>
</dbReference>
<gene>
    <name evidence="7" type="ORF">J1N35_038334</name>
</gene>
<evidence type="ECO:0000256" key="1">
    <source>
        <dbReference type="ARBA" id="ARBA00004123"/>
    </source>
</evidence>
<organism evidence="7 8">
    <name type="scientific">Gossypium stocksii</name>
    <dbReference type="NCBI Taxonomy" id="47602"/>
    <lineage>
        <taxon>Eukaryota</taxon>
        <taxon>Viridiplantae</taxon>
        <taxon>Streptophyta</taxon>
        <taxon>Embryophyta</taxon>
        <taxon>Tracheophyta</taxon>
        <taxon>Spermatophyta</taxon>
        <taxon>Magnoliopsida</taxon>
        <taxon>eudicotyledons</taxon>
        <taxon>Gunneridae</taxon>
        <taxon>Pentapetalae</taxon>
        <taxon>rosids</taxon>
        <taxon>malvids</taxon>
        <taxon>Malvales</taxon>
        <taxon>Malvaceae</taxon>
        <taxon>Malvoideae</taxon>
        <taxon>Gossypium</taxon>
    </lineage>
</organism>
<dbReference type="FunFam" id="2.20.25.80:FF:000003">
    <property type="entry name" value="WRKY transcription factor 57"/>
    <property type="match status" value="1"/>
</dbReference>
<comment type="caution">
    <text evidence="7">The sequence shown here is derived from an EMBL/GenBank/DDBJ whole genome shotgun (WGS) entry which is preliminary data.</text>
</comment>
<feature type="domain" description="WRKY" evidence="6">
    <location>
        <begin position="95"/>
        <end position="154"/>
    </location>
</feature>
<evidence type="ECO:0000313" key="7">
    <source>
        <dbReference type="EMBL" id="KAH1047550.1"/>
    </source>
</evidence>
<dbReference type="Pfam" id="PF03106">
    <property type="entry name" value="WRKY"/>
    <property type="match status" value="1"/>
</dbReference>
<evidence type="ECO:0000259" key="6">
    <source>
        <dbReference type="PROSITE" id="PS50811"/>
    </source>
</evidence>